<dbReference type="PANTHER" id="PTHR34295:SF1">
    <property type="entry name" value="BIOTIN TRANSPORTER BIOY"/>
    <property type="match status" value="1"/>
</dbReference>
<keyword evidence="2 3" id="KW-0472">Membrane</keyword>
<dbReference type="Gene3D" id="1.10.1760.20">
    <property type="match status" value="1"/>
</dbReference>
<comment type="similarity">
    <text evidence="1 2">Belongs to the BioY family.</text>
</comment>
<dbReference type="PANTHER" id="PTHR34295">
    <property type="entry name" value="BIOTIN TRANSPORTER BIOY"/>
    <property type="match status" value="1"/>
</dbReference>
<feature type="transmembrane region" description="Helical" evidence="3">
    <location>
        <begin position="39"/>
        <end position="66"/>
    </location>
</feature>
<organism evidence="4 5">
    <name type="scientific">Candidatus Treponema excrementipullorum</name>
    <dbReference type="NCBI Taxonomy" id="2838768"/>
    <lineage>
        <taxon>Bacteria</taxon>
        <taxon>Pseudomonadati</taxon>
        <taxon>Spirochaetota</taxon>
        <taxon>Spirochaetia</taxon>
        <taxon>Spirochaetales</taxon>
        <taxon>Treponemataceae</taxon>
        <taxon>Treponema</taxon>
    </lineage>
</organism>
<dbReference type="AlphaFoldDB" id="A0A9E2L578"/>
<keyword evidence="3" id="KW-1133">Transmembrane helix</keyword>
<gene>
    <name evidence="4" type="ORF">IAA16_10050</name>
</gene>
<feature type="transmembrane region" description="Helical" evidence="3">
    <location>
        <begin position="6"/>
        <end position="27"/>
    </location>
</feature>
<reference evidence="4" key="1">
    <citation type="journal article" date="2021" name="PeerJ">
        <title>Extensive microbial diversity within the chicken gut microbiome revealed by metagenomics and culture.</title>
        <authorList>
            <person name="Gilroy R."/>
            <person name="Ravi A."/>
            <person name="Getino M."/>
            <person name="Pursley I."/>
            <person name="Horton D.L."/>
            <person name="Alikhan N.F."/>
            <person name="Baker D."/>
            <person name="Gharbi K."/>
            <person name="Hall N."/>
            <person name="Watson M."/>
            <person name="Adriaenssens E.M."/>
            <person name="Foster-Nyarko E."/>
            <person name="Jarju S."/>
            <person name="Secka A."/>
            <person name="Antonio M."/>
            <person name="Oren A."/>
            <person name="Chaudhuri R.R."/>
            <person name="La Ragione R."/>
            <person name="Hildebrand F."/>
            <person name="Pallen M.J."/>
        </authorList>
    </citation>
    <scope>NUCLEOTIDE SEQUENCE</scope>
    <source>
        <strain evidence="4">Gambia15-2214</strain>
    </source>
</reference>
<sequence>MKNKSIVKSAFIALFAALIAVGAFIRIPVGVVPVILQNVLCLLTGSLLGGFMGGLPTALFLVTGLVGFPVYSGGTGGFASWMGPTGGFLLGFFLGALTTSLIAGKPTPEEKLTWKTVLRISLAFVAGMVVLYVPGIAWFSYWAVQGGSVPEGSSVIKYAMTACVIPFIPGDIVKIIVSIPIALKVRPIVALYLGKQ</sequence>
<reference evidence="4" key="2">
    <citation type="submission" date="2021-04" db="EMBL/GenBank/DDBJ databases">
        <authorList>
            <person name="Gilroy R."/>
        </authorList>
    </citation>
    <scope>NUCLEOTIDE SEQUENCE</scope>
    <source>
        <strain evidence="4">Gambia15-2214</strain>
    </source>
</reference>
<feature type="transmembrane region" description="Helical" evidence="3">
    <location>
        <begin position="86"/>
        <end position="104"/>
    </location>
</feature>
<evidence type="ECO:0000256" key="2">
    <source>
        <dbReference type="PIRNR" id="PIRNR016661"/>
    </source>
</evidence>
<dbReference type="GO" id="GO:0005886">
    <property type="term" value="C:plasma membrane"/>
    <property type="evidence" value="ECO:0007669"/>
    <property type="project" value="UniProtKB-SubCell"/>
</dbReference>
<evidence type="ECO:0000313" key="5">
    <source>
        <dbReference type="Proteomes" id="UP000823914"/>
    </source>
</evidence>
<dbReference type="InterPro" id="IPR003784">
    <property type="entry name" value="BioY"/>
</dbReference>
<evidence type="ECO:0000256" key="3">
    <source>
        <dbReference type="SAM" id="Phobius"/>
    </source>
</evidence>
<keyword evidence="2" id="KW-1003">Cell membrane</keyword>
<dbReference type="Proteomes" id="UP000823914">
    <property type="component" value="Unassembled WGS sequence"/>
</dbReference>
<name>A0A9E2L578_9SPIR</name>
<dbReference type="EMBL" id="JAHLFV010000231">
    <property type="protein sequence ID" value="MBU3850896.1"/>
    <property type="molecule type" value="Genomic_DNA"/>
</dbReference>
<proteinExistence type="inferred from homology"/>
<comment type="caution">
    <text evidence="4">The sequence shown here is derived from an EMBL/GenBank/DDBJ whole genome shotgun (WGS) entry which is preliminary data.</text>
</comment>
<keyword evidence="2" id="KW-0813">Transport</keyword>
<dbReference type="PIRSF" id="PIRSF016661">
    <property type="entry name" value="BioY"/>
    <property type="match status" value="1"/>
</dbReference>
<evidence type="ECO:0000256" key="1">
    <source>
        <dbReference type="ARBA" id="ARBA00010692"/>
    </source>
</evidence>
<dbReference type="GO" id="GO:0015225">
    <property type="term" value="F:biotin transmembrane transporter activity"/>
    <property type="evidence" value="ECO:0007669"/>
    <property type="project" value="UniProtKB-UniRule"/>
</dbReference>
<protein>
    <recommendedName>
        <fullName evidence="2">Biotin transporter</fullName>
    </recommendedName>
</protein>
<accession>A0A9E2L578</accession>
<dbReference type="Pfam" id="PF02632">
    <property type="entry name" value="BioY"/>
    <property type="match status" value="1"/>
</dbReference>
<feature type="transmembrane region" description="Helical" evidence="3">
    <location>
        <begin position="116"/>
        <end position="143"/>
    </location>
</feature>
<keyword evidence="3" id="KW-0812">Transmembrane</keyword>
<feature type="transmembrane region" description="Helical" evidence="3">
    <location>
        <begin position="155"/>
        <end position="177"/>
    </location>
</feature>
<comment type="subcellular location">
    <subcellularLocation>
        <location evidence="2">Cell membrane</location>
        <topology evidence="2">Multi-pass membrane protein</topology>
    </subcellularLocation>
</comment>
<evidence type="ECO:0000313" key="4">
    <source>
        <dbReference type="EMBL" id="MBU3850896.1"/>
    </source>
</evidence>